<accession>A0ABY4C3J1</accession>
<evidence type="ECO:0000313" key="2">
    <source>
        <dbReference type="Proteomes" id="UP000832097"/>
    </source>
</evidence>
<gene>
    <name evidence="1" type="ORF">MTO99_14295</name>
</gene>
<organism evidence="1 2">
    <name type="scientific">Agromyces larvae</name>
    <dbReference type="NCBI Taxonomy" id="2929802"/>
    <lineage>
        <taxon>Bacteria</taxon>
        <taxon>Bacillati</taxon>
        <taxon>Actinomycetota</taxon>
        <taxon>Actinomycetes</taxon>
        <taxon>Micrococcales</taxon>
        <taxon>Microbacteriaceae</taxon>
        <taxon>Agromyces</taxon>
    </lineage>
</organism>
<name>A0ABY4C3J1_9MICO</name>
<evidence type="ECO:0000313" key="1">
    <source>
        <dbReference type="EMBL" id="UOE43345.1"/>
    </source>
</evidence>
<proteinExistence type="predicted"/>
<dbReference type="EMBL" id="CP094528">
    <property type="protein sequence ID" value="UOE43345.1"/>
    <property type="molecule type" value="Genomic_DNA"/>
</dbReference>
<reference evidence="1 2" key="1">
    <citation type="submission" date="2022-03" db="EMBL/GenBank/DDBJ databases">
        <title>Mucilaginibacter sp. isolated from the gut of Protaetia brevitarsis seulensis larvae.</title>
        <authorList>
            <person name="Won M."/>
            <person name="Kim S.-J."/>
            <person name="Kwon S.-W."/>
        </authorList>
    </citation>
    <scope>NUCLEOTIDE SEQUENCE [LARGE SCALE GENOMIC DNA]</scope>
    <source>
        <strain evidence="1 2">CFWR-12</strain>
    </source>
</reference>
<dbReference type="Proteomes" id="UP000832097">
    <property type="component" value="Chromosome"/>
</dbReference>
<evidence type="ECO:0008006" key="3">
    <source>
        <dbReference type="Google" id="ProtNLM"/>
    </source>
</evidence>
<protein>
    <recommendedName>
        <fullName evidence="3">DUF4298 domain-containing protein</fullName>
    </recommendedName>
</protein>
<dbReference type="RefSeq" id="WP_243554303.1">
    <property type="nucleotide sequence ID" value="NZ_CP094528.1"/>
</dbReference>
<sequence>MYHDRPAEASETTPYTAYRLEVAERERARLAALLDEVRALRPGLPEQGPASWRSAASEQYDVQLGDLRNAVLVGCDQLERAHDHLVARIAAMRRALESATVAP</sequence>
<keyword evidence="2" id="KW-1185">Reference proteome</keyword>